<sequence length="105" mass="11716">MMLELNAKLATILVRIRDQGAFAAIRLPGVETPALDAEVADTIKTSVSQLLLHFGARHRNDCPGARQVYWRMRPEYRSRGWGADKPCVCGLSEIVGLENEARLRP</sequence>
<name>A0A6J5S2H4_9CAUD</name>
<dbReference type="EMBL" id="LR798380">
    <property type="protein sequence ID" value="CAB5227933.1"/>
    <property type="molecule type" value="Genomic_DNA"/>
</dbReference>
<reference evidence="2" key="1">
    <citation type="submission" date="2020-05" db="EMBL/GenBank/DDBJ databases">
        <authorList>
            <person name="Chiriac C."/>
            <person name="Salcher M."/>
            <person name="Ghai R."/>
            <person name="Kavagutti S V."/>
        </authorList>
    </citation>
    <scope>NUCLEOTIDE SEQUENCE</scope>
</reference>
<evidence type="ECO:0000313" key="3">
    <source>
        <dbReference type="EMBL" id="CAB4213046.1"/>
    </source>
</evidence>
<dbReference type="EMBL" id="LR797287">
    <property type="protein sequence ID" value="CAB4199194.1"/>
    <property type="molecule type" value="Genomic_DNA"/>
</dbReference>
<proteinExistence type="predicted"/>
<protein>
    <submittedName>
        <fullName evidence="2">Uncharacterized protein</fullName>
    </submittedName>
</protein>
<dbReference type="EMBL" id="LR797391">
    <property type="protein sequence ID" value="CAB4213046.1"/>
    <property type="molecule type" value="Genomic_DNA"/>
</dbReference>
<gene>
    <name evidence="2" type="ORF">UFOVP1331_27</name>
    <name evidence="3" type="ORF">UFOVP1442_48</name>
    <name evidence="4" type="ORF">UFOVP1535_3</name>
    <name evidence="1" type="ORF">UFOVP998_32</name>
</gene>
<evidence type="ECO:0000313" key="4">
    <source>
        <dbReference type="EMBL" id="CAB5227933.1"/>
    </source>
</evidence>
<accession>A0A6J5S2H4</accession>
<dbReference type="EMBL" id="LR796948">
    <property type="protein sequence ID" value="CAB4177402.1"/>
    <property type="molecule type" value="Genomic_DNA"/>
</dbReference>
<evidence type="ECO:0000313" key="1">
    <source>
        <dbReference type="EMBL" id="CAB4177402.1"/>
    </source>
</evidence>
<organism evidence="2">
    <name type="scientific">uncultured Caudovirales phage</name>
    <dbReference type="NCBI Taxonomy" id="2100421"/>
    <lineage>
        <taxon>Viruses</taxon>
        <taxon>Duplodnaviria</taxon>
        <taxon>Heunggongvirae</taxon>
        <taxon>Uroviricota</taxon>
        <taxon>Caudoviricetes</taxon>
        <taxon>Peduoviridae</taxon>
        <taxon>Maltschvirus</taxon>
        <taxon>Maltschvirus maltsch</taxon>
    </lineage>
</organism>
<evidence type="ECO:0000313" key="2">
    <source>
        <dbReference type="EMBL" id="CAB4199194.1"/>
    </source>
</evidence>